<evidence type="ECO:0000313" key="7">
    <source>
        <dbReference type="EMBL" id="SVD36898.1"/>
    </source>
</evidence>
<dbReference type="Gene3D" id="3.40.50.620">
    <property type="entry name" value="HUPs"/>
    <property type="match status" value="1"/>
</dbReference>
<accession>A0A382UT75</accession>
<name>A0A382UT75_9ZZZZ</name>
<keyword evidence="4" id="KW-0648">Protein biosynthesis</keyword>
<dbReference type="GO" id="GO:0005524">
    <property type="term" value="F:ATP binding"/>
    <property type="evidence" value="ECO:0007669"/>
    <property type="project" value="UniProtKB-KW"/>
</dbReference>
<evidence type="ECO:0000256" key="5">
    <source>
        <dbReference type="ARBA" id="ARBA00023146"/>
    </source>
</evidence>
<keyword evidence="5" id="KW-0030">Aminoacyl-tRNA synthetase</keyword>
<evidence type="ECO:0000259" key="6">
    <source>
        <dbReference type="Pfam" id="PF09334"/>
    </source>
</evidence>
<reference evidence="7" key="1">
    <citation type="submission" date="2018-05" db="EMBL/GenBank/DDBJ databases">
        <authorList>
            <person name="Lanie J.A."/>
            <person name="Ng W.-L."/>
            <person name="Kazmierczak K.M."/>
            <person name="Andrzejewski T.M."/>
            <person name="Davidsen T.M."/>
            <person name="Wayne K.J."/>
            <person name="Tettelin H."/>
            <person name="Glass J.I."/>
            <person name="Rusch D."/>
            <person name="Podicherti R."/>
            <person name="Tsui H.-C.T."/>
            <person name="Winkler M.E."/>
        </authorList>
    </citation>
    <scope>NUCLEOTIDE SEQUENCE</scope>
</reference>
<keyword evidence="2" id="KW-0547">Nucleotide-binding</keyword>
<evidence type="ECO:0000256" key="1">
    <source>
        <dbReference type="ARBA" id="ARBA00022598"/>
    </source>
</evidence>
<feature type="domain" description="Methionyl/Leucyl tRNA synthetase" evidence="6">
    <location>
        <begin position="6"/>
        <end position="33"/>
    </location>
</feature>
<keyword evidence="3" id="KW-0067">ATP-binding</keyword>
<dbReference type="Pfam" id="PF09334">
    <property type="entry name" value="tRNA-synt_1g"/>
    <property type="match status" value="1"/>
</dbReference>
<evidence type="ECO:0000256" key="4">
    <source>
        <dbReference type="ARBA" id="ARBA00022917"/>
    </source>
</evidence>
<organism evidence="7">
    <name type="scientific">marine metagenome</name>
    <dbReference type="NCBI Taxonomy" id="408172"/>
    <lineage>
        <taxon>unclassified sequences</taxon>
        <taxon>metagenomes</taxon>
        <taxon>ecological metagenomes</taxon>
    </lineage>
</organism>
<dbReference type="InterPro" id="IPR015413">
    <property type="entry name" value="Methionyl/Leucyl_tRNA_Synth"/>
</dbReference>
<gene>
    <name evidence="7" type="ORF">METZ01_LOCUS389752</name>
</gene>
<protein>
    <recommendedName>
        <fullName evidence="6">Methionyl/Leucyl tRNA synthetase domain-containing protein</fullName>
    </recommendedName>
</protein>
<evidence type="ECO:0000256" key="2">
    <source>
        <dbReference type="ARBA" id="ARBA00022741"/>
    </source>
</evidence>
<dbReference type="GO" id="GO:0006418">
    <property type="term" value="P:tRNA aminoacylation for protein translation"/>
    <property type="evidence" value="ECO:0007669"/>
    <property type="project" value="InterPro"/>
</dbReference>
<evidence type="ECO:0000256" key="3">
    <source>
        <dbReference type="ARBA" id="ARBA00022840"/>
    </source>
</evidence>
<proteinExistence type="predicted"/>
<sequence length="34" mass="3567">MNPKAIITSALPYANGEIHLGHVASTYLPADVTT</sequence>
<feature type="non-terminal residue" evidence="7">
    <location>
        <position position="34"/>
    </location>
</feature>
<dbReference type="InterPro" id="IPR014729">
    <property type="entry name" value="Rossmann-like_a/b/a_fold"/>
</dbReference>
<keyword evidence="1" id="KW-0436">Ligase</keyword>
<dbReference type="AlphaFoldDB" id="A0A382UT75"/>
<dbReference type="SUPFAM" id="SSF52374">
    <property type="entry name" value="Nucleotidylyl transferase"/>
    <property type="match status" value="1"/>
</dbReference>
<dbReference type="EMBL" id="UINC01146271">
    <property type="protein sequence ID" value="SVD36898.1"/>
    <property type="molecule type" value="Genomic_DNA"/>
</dbReference>
<dbReference type="GO" id="GO:0004812">
    <property type="term" value="F:aminoacyl-tRNA ligase activity"/>
    <property type="evidence" value="ECO:0007669"/>
    <property type="project" value="UniProtKB-KW"/>
</dbReference>